<keyword evidence="1" id="KW-0812">Transmembrane</keyword>
<dbReference type="OrthoDB" id="9814483at2"/>
<evidence type="ECO:0000259" key="2">
    <source>
        <dbReference type="Pfam" id="PF09335"/>
    </source>
</evidence>
<dbReference type="PANTHER" id="PTHR42709:SF4">
    <property type="entry name" value="INNER MEMBRANE PROTEIN YQAA"/>
    <property type="match status" value="1"/>
</dbReference>
<dbReference type="RefSeq" id="WP_062226099.1">
    <property type="nucleotide sequence ID" value="NZ_BBWR01000002.1"/>
</dbReference>
<sequence>MSEIAAYGAMFWTALLAATILPGASEVMFVAFLLSKTGDPWIMLACATLGNTAGSVVNWCCGRFLAAFSDRRWFPVPQSQLTRWSYLFERYGLVSLLFSWAPVVGDVLTVAAGILRVPLGRFIALVFIGKLLRYLVVAAGVRAAFAAG</sequence>
<feature type="transmembrane region" description="Helical" evidence="1">
    <location>
        <begin position="12"/>
        <end position="34"/>
    </location>
</feature>
<keyword evidence="1" id="KW-1133">Transmembrane helix</keyword>
<feature type="transmembrane region" description="Helical" evidence="1">
    <location>
        <begin position="122"/>
        <end position="145"/>
    </location>
</feature>
<evidence type="ECO:0000256" key="1">
    <source>
        <dbReference type="SAM" id="Phobius"/>
    </source>
</evidence>
<feature type="transmembrane region" description="Helical" evidence="1">
    <location>
        <begin position="91"/>
        <end position="115"/>
    </location>
</feature>
<reference evidence="3" key="1">
    <citation type="journal article" date="2015" name="Proc. Natl. Acad. Sci. U.S.A.">
        <title>Bacterial clade with the ribosomal RNA operon on a small plasmid rather than the chromosome.</title>
        <authorList>
            <person name="Anda M."/>
            <person name="Ohtsubo Y."/>
            <person name="Okubo T."/>
            <person name="Sugawara M."/>
            <person name="Nagata Y."/>
            <person name="Tsuda M."/>
            <person name="Minamisawa K."/>
            <person name="Mitsui H."/>
        </authorList>
    </citation>
    <scope>NUCLEOTIDE SEQUENCE</scope>
    <source>
        <strain evidence="3">JCM 14755</strain>
    </source>
</reference>
<dbReference type="InterPro" id="IPR051311">
    <property type="entry name" value="DedA_domain"/>
</dbReference>
<feature type="transmembrane region" description="Helical" evidence="1">
    <location>
        <begin position="41"/>
        <end position="66"/>
    </location>
</feature>
<keyword evidence="1" id="KW-0472">Membrane</keyword>
<accession>A0A0P0Z3T4</accession>
<dbReference type="AlphaFoldDB" id="A0A0P0Z3T4"/>
<evidence type="ECO:0000313" key="3">
    <source>
        <dbReference type="EMBL" id="BAT28455.1"/>
    </source>
</evidence>
<organism evidence="3">
    <name type="scientific">Aureimonas frigidaquae</name>
    <dbReference type="NCBI Taxonomy" id="424757"/>
    <lineage>
        <taxon>Bacteria</taxon>
        <taxon>Pseudomonadati</taxon>
        <taxon>Pseudomonadota</taxon>
        <taxon>Alphaproteobacteria</taxon>
        <taxon>Hyphomicrobiales</taxon>
        <taxon>Aurantimonadaceae</taxon>
        <taxon>Aureimonas</taxon>
    </lineage>
</organism>
<protein>
    <submittedName>
        <fullName evidence="3">Putative membrane protein</fullName>
    </submittedName>
</protein>
<name>A0A0P0Z3T4_9HYPH</name>
<feature type="domain" description="VTT" evidence="2">
    <location>
        <begin position="29"/>
        <end position="138"/>
    </location>
</feature>
<dbReference type="PANTHER" id="PTHR42709">
    <property type="entry name" value="ALKALINE PHOSPHATASE LIKE PROTEIN"/>
    <property type="match status" value="1"/>
</dbReference>
<dbReference type="Pfam" id="PF09335">
    <property type="entry name" value="VTT_dom"/>
    <property type="match status" value="1"/>
</dbReference>
<proteinExistence type="predicted"/>
<dbReference type="EMBL" id="LC066377">
    <property type="protein sequence ID" value="BAT28455.1"/>
    <property type="molecule type" value="Genomic_DNA"/>
</dbReference>
<dbReference type="InterPro" id="IPR032816">
    <property type="entry name" value="VTT_dom"/>
</dbReference>